<evidence type="ECO:0000256" key="1">
    <source>
        <dbReference type="SAM" id="MobiDB-lite"/>
    </source>
</evidence>
<dbReference type="EMBL" id="AXCN02001403">
    <property type="status" value="NOT_ANNOTATED_CDS"/>
    <property type="molecule type" value="Genomic_DNA"/>
</dbReference>
<feature type="compositionally biased region" description="Basic residues" evidence="1">
    <location>
        <begin position="19"/>
        <end position="30"/>
    </location>
</feature>
<dbReference type="Pfam" id="PF03670">
    <property type="entry name" value="UPF0184"/>
    <property type="match status" value="1"/>
</dbReference>
<proteinExistence type="predicted"/>
<feature type="region of interest" description="Disordered" evidence="1">
    <location>
        <begin position="119"/>
        <end position="143"/>
    </location>
</feature>
<sequence length="143" mass="16029">NNVSLRVSTVHRSQVTIERRKRKAPSRPKTVKSMPPEPKETNSCQDKAGDEQQPEEAEAHATGEEEIDDLDGASEEILELNDRLDSLSTVLDNIEQQNDDLRAQILLLLDSQRETLKSFKEENSRMAAKGSESPDGDEPMQES</sequence>
<dbReference type="STRING" id="69004.A0A182Q2T5"/>
<accession>A0A182Q2T5</accession>
<dbReference type="PANTHER" id="PTHR34344">
    <property type="entry name" value="UPF0184 PROTEIN C9ORF16"/>
    <property type="match status" value="1"/>
</dbReference>
<evidence type="ECO:0000313" key="2">
    <source>
        <dbReference type="EnsemblMetazoa" id="AFAF001966-PA"/>
    </source>
</evidence>
<organism evidence="2 3">
    <name type="scientific">Anopheles farauti</name>
    <dbReference type="NCBI Taxonomy" id="69004"/>
    <lineage>
        <taxon>Eukaryota</taxon>
        <taxon>Metazoa</taxon>
        <taxon>Ecdysozoa</taxon>
        <taxon>Arthropoda</taxon>
        <taxon>Hexapoda</taxon>
        <taxon>Insecta</taxon>
        <taxon>Pterygota</taxon>
        <taxon>Neoptera</taxon>
        <taxon>Endopterygota</taxon>
        <taxon>Diptera</taxon>
        <taxon>Nematocera</taxon>
        <taxon>Culicoidea</taxon>
        <taxon>Culicidae</taxon>
        <taxon>Anophelinae</taxon>
        <taxon>Anopheles</taxon>
    </lineage>
</organism>
<feature type="compositionally biased region" description="Acidic residues" evidence="1">
    <location>
        <begin position="64"/>
        <end position="74"/>
    </location>
</feature>
<feature type="compositionally biased region" description="Polar residues" evidence="1">
    <location>
        <begin position="1"/>
        <end position="16"/>
    </location>
</feature>
<reference evidence="2" key="2">
    <citation type="submission" date="2020-05" db="UniProtKB">
        <authorList>
            <consortium name="EnsemblMetazoa"/>
        </authorList>
    </citation>
    <scope>IDENTIFICATION</scope>
    <source>
        <strain evidence="2">FAR1</strain>
    </source>
</reference>
<name>A0A182Q2T5_9DIPT</name>
<dbReference type="PANTHER" id="PTHR34344:SF1">
    <property type="entry name" value="BUBLIN COILED-COIL PROTEIN"/>
    <property type="match status" value="1"/>
</dbReference>
<dbReference type="InterPro" id="IPR005374">
    <property type="entry name" value="BBLN_eukaryota"/>
</dbReference>
<dbReference type="EnsemblMetazoa" id="AFAF001966-RA">
    <property type="protein sequence ID" value="AFAF001966-PA"/>
    <property type="gene ID" value="AFAF001966"/>
</dbReference>
<dbReference type="VEuPathDB" id="VectorBase:AFAF001966"/>
<protein>
    <submittedName>
        <fullName evidence="2">Uncharacterized protein</fullName>
    </submittedName>
</protein>
<reference evidence="3" key="1">
    <citation type="submission" date="2014-01" db="EMBL/GenBank/DDBJ databases">
        <title>The Genome Sequence of Anopheles farauti FAR1 (V2).</title>
        <authorList>
            <consortium name="The Broad Institute Genomics Platform"/>
            <person name="Neafsey D.E."/>
            <person name="Besansky N."/>
            <person name="Howell P."/>
            <person name="Walton C."/>
            <person name="Young S.K."/>
            <person name="Zeng Q."/>
            <person name="Gargeya S."/>
            <person name="Fitzgerald M."/>
            <person name="Haas B."/>
            <person name="Abouelleil A."/>
            <person name="Allen A.W."/>
            <person name="Alvarado L."/>
            <person name="Arachchi H.M."/>
            <person name="Berlin A.M."/>
            <person name="Chapman S.B."/>
            <person name="Gainer-Dewar J."/>
            <person name="Goldberg J."/>
            <person name="Griggs A."/>
            <person name="Gujja S."/>
            <person name="Hansen M."/>
            <person name="Howarth C."/>
            <person name="Imamovic A."/>
            <person name="Ireland A."/>
            <person name="Larimer J."/>
            <person name="McCowan C."/>
            <person name="Murphy C."/>
            <person name="Pearson M."/>
            <person name="Poon T.W."/>
            <person name="Priest M."/>
            <person name="Roberts A."/>
            <person name="Saif S."/>
            <person name="Shea T."/>
            <person name="Sisk P."/>
            <person name="Sykes S."/>
            <person name="Wortman J."/>
            <person name="Nusbaum C."/>
            <person name="Birren B."/>
        </authorList>
    </citation>
    <scope>NUCLEOTIDE SEQUENCE [LARGE SCALE GENOMIC DNA]</scope>
    <source>
        <strain evidence="3">FAR1</strain>
    </source>
</reference>
<evidence type="ECO:0000313" key="3">
    <source>
        <dbReference type="Proteomes" id="UP000075886"/>
    </source>
</evidence>
<feature type="region of interest" description="Disordered" evidence="1">
    <location>
        <begin position="1"/>
        <end position="74"/>
    </location>
</feature>
<dbReference type="Proteomes" id="UP000075886">
    <property type="component" value="Unassembled WGS sequence"/>
</dbReference>
<feature type="compositionally biased region" description="Acidic residues" evidence="1">
    <location>
        <begin position="134"/>
        <end position="143"/>
    </location>
</feature>
<dbReference type="AlphaFoldDB" id="A0A182Q2T5"/>
<keyword evidence="3" id="KW-1185">Reference proteome</keyword>